<dbReference type="eggNOG" id="COG0535">
    <property type="taxonomic scope" value="Bacteria"/>
</dbReference>
<evidence type="ECO:0000256" key="5">
    <source>
        <dbReference type="ARBA" id="ARBA00023014"/>
    </source>
</evidence>
<dbReference type="HOGENOM" id="CLU_1833962_0_0_12"/>
<keyword evidence="5" id="KW-0411">Iron-sulfur</keyword>
<evidence type="ECO:0000313" key="8">
    <source>
        <dbReference type="Proteomes" id="UP000002318"/>
    </source>
</evidence>
<dbReference type="Gene3D" id="3.20.20.70">
    <property type="entry name" value="Aldolase class I"/>
    <property type="match status" value="1"/>
</dbReference>
<keyword evidence="3" id="KW-0479">Metal-binding</keyword>
<dbReference type="RefSeq" id="WP_013253281.1">
    <property type="nucleotide sequence ID" value="NC_014364.1"/>
</dbReference>
<evidence type="ECO:0000259" key="6">
    <source>
        <dbReference type="Pfam" id="PF04055"/>
    </source>
</evidence>
<dbReference type="Proteomes" id="UP000002318">
    <property type="component" value="Chromosome"/>
</dbReference>
<dbReference type="GO" id="GO:0046872">
    <property type="term" value="F:metal ion binding"/>
    <property type="evidence" value="ECO:0007669"/>
    <property type="project" value="UniProtKB-KW"/>
</dbReference>
<feature type="domain" description="Radical SAM core" evidence="6">
    <location>
        <begin position="7"/>
        <end position="126"/>
    </location>
</feature>
<proteinExistence type="predicted"/>
<dbReference type="InterPro" id="IPR058240">
    <property type="entry name" value="rSAM_sf"/>
</dbReference>
<evidence type="ECO:0000256" key="1">
    <source>
        <dbReference type="ARBA" id="ARBA00001966"/>
    </source>
</evidence>
<protein>
    <submittedName>
        <fullName evidence="7">Radical SAM domain protein</fullName>
    </submittedName>
</protein>
<keyword evidence="4" id="KW-0408">Iron</keyword>
<evidence type="ECO:0000313" key="7">
    <source>
        <dbReference type="EMBL" id="ADK79817.1"/>
    </source>
</evidence>
<dbReference type="InterPro" id="IPR013785">
    <property type="entry name" value="Aldolase_TIM"/>
</dbReference>
<evidence type="ECO:0000256" key="4">
    <source>
        <dbReference type="ARBA" id="ARBA00023004"/>
    </source>
</evidence>
<dbReference type="GO" id="GO:0003824">
    <property type="term" value="F:catalytic activity"/>
    <property type="evidence" value="ECO:0007669"/>
    <property type="project" value="InterPro"/>
</dbReference>
<dbReference type="InterPro" id="IPR050377">
    <property type="entry name" value="Radical_SAM_PqqE_MftC-like"/>
</dbReference>
<dbReference type="EMBL" id="CP002116">
    <property type="protein sequence ID" value="ADK79817.1"/>
    <property type="molecule type" value="Genomic_DNA"/>
</dbReference>
<evidence type="ECO:0000256" key="2">
    <source>
        <dbReference type="ARBA" id="ARBA00022691"/>
    </source>
</evidence>
<sequence length="140" mass="16168">MKYIIDIVDACNIHCMSCLRGRQAMRNTNERMEFSLFEKILLKAKQNGATSVELYNWTEPFLHPDIKKFVNEVKKYELPLFLSSNLSLRSIPQLIDTLHAGVDILYVSVSGFTNKVHQINHVGSDINVVKKPSDYRKRKI</sequence>
<evidence type="ECO:0000256" key="3">
    <source>
        <dbReference type="ARBA" id="ARBA00022723"/>
    </source>
</evidence>
<dbReference type="SFLD" id="SFLDS00029">
    <property type="entry name" value="Radical_SAM"/>
    <property type="match status" value="1"/>
</dbReference>
<dbReference type="PANTHER" id="PTHR11228">
    <property type="entry name" value="RADICAL SAM DOMAIN PROTEIN"/>
    <property type="match status" value="1"/>
</dbReference>
<accession>E1RBT7</accession>
<keyword evidence="2" id="KW-0949">S-adenosyl-L-methionine</keyword>
<keyword evidence="8" id="KW-1185">Reference proteome</keyword>
<dbReference type="InterPro" id="IPR007197">
    <property type="entry name" value="rSAM"/>
</dbReference>
<dbReference type="GO" id="GO:0051536">
    <property type="term" value="F:iron-sulfur cluster binding"/>
    <property type="evidence" value="ECO:0007669"/>
    <property type="project" value="UniProtKB-KW"/>
</dbReference>
<dbReference type="Pfam" id="PF04055">
    <property type="entry name" value="Radical_SAM"/>
    <property type="match status" value="1"/>
</dbReference>
<organism evidence="7 8">
    <name type="scientific">Sediminispirochaeta smaragdinae (strain DSM 11293 / JCM 15392 / SEBR 4228)</name>
    <name type="common">Spirochaeta smaragdinae</name>
    <dbReference type="NCBI Taxonomy" id="573413"/>
    <lineage>
        <taxon>Bacteria</taxon>
        <taxon>Pseudomonadati</taxon>
        <taxon>Spirochaetota</taxon>
        <taxon>Spirochaetia</taxon>
        <taxon>Spirochaetales</taxon>
        <taxon>Spirochaetaceae</taxon>
        <taxon>Sediminispirochaeta</taxon>
    </lineage>
</organism>
<name>E1RBT7_SEDSS</name>
<reference evidence="8" key="1">
    <citation type="journal article" date="2010" name="Stand. Genomic Sci.">
        <title>Complete genome sequence of Spirochaeta smaragdinae type strain (SEBR 4228).</title>
        <authorList>
            <person name="Mavromatis K."/>
            <person name="Yasawong M."/>
            <person name="Chertkov O."/>
            <person name="Lapidus A."/>
            <person name="Lucas S."/>
            <person name="Nolan M."/>
            <person name="Del Rio T.G."/>
            <person name="Tice H."/>
            <person name="Cheng J.F."/>
            <person name="Pitluck S."/>
            <person name="Liolios K."/>
            <person name="Ivanova N."/>
            <person name="Tapia R."/>
            <person name="Han C."/>
            <person name="Bruce D."/>
            <person name="Goodwin L."/>
            <person name="Pati A."/>
            <person name="Chen A."/>
            <person name="Palaniappan K."/>
            <person name="Land M."/>
            <person name="Hauser L."/>
            <person name="Chang Y.J."/>
            <person name="Jeffries C.D."/>
            <person name="Detter J.C."/>
            <person name="Rohde M."/>
            <person name="Brambilla E."/>
            <person name="Spring S."/>
            <person name="Goker M."/>
            <person name="Sikorski J."/>
            <person name="Woyke T."/>
            <person name="Bristow J."/>
            <person name="Eisen J.A."/>
            <person name="Markowitz V."/>
            <person name="Hugenholtz P."/>
            <person name="Klenk H.P."/>
            <person name="Kyrpides N.C."/>
        </authorList>
    </citation>
    <scope>NUCLEOTIDE SEQUENCE [LARGE SCALE GENOMIC DNA]</scope>
    <source>
        <strain evidence="8">DSM 11293 / JCM 15392 / SEBR 4228</strain>
    </source>
</reference>
<comment type="cofactor">
    <cofactor evidence="1">
        <name>[4Fe-4S] cluster</name>
        <dbReference type="ChEBI" id="CHEBI:49883"/>
    </cofactor>
</comment>
<dbReference type="KEGG" id="ssm:Spirs_0677"/>
<dbReference type="PANTHER" id="PTHR11228:SF7">
    <property type="entry name" value="PQQA PEPTIDE CYCLASE"/>
    <property type="match status" value="1"/>
</dbReference>
<dbReference type="AlphaFoldDB" id="E1RBT7"/>
<dbReference type="SUPFAM" id="SSF102114">
    <property type="entry name" value="Radical SAM enzymes"/>
    <property type="match status" value="1"/>
</dbReference>
<gene>
    <name evidence="7" type="ordered locus">Spirs_0677</name>
</gene>
<dbReference type="CDD" id="cd01335">
    <property type="entry name" value="Radical_SAM"/>
    <property type="match status" value="1"/>
</dbReference>
<dbReference type="STRING" id="573413.Spirs_0677"/>